<organism evidence="3 4">
    <name type="scientific">Ornatilinea apprima</name>
    <dbReference type="NCBI Taxonomy" id="1134406"/>
    <lineage>
        <taxon>Bacteria</taxon>
        <taxon>Bacillati</taxon>
        <taxon>Chloroflexota</taxon>
        <taxon>Anaerolineae</taxon>
        <taxon>Anaerolineales</taxon>
        <taxon>Anaerolineaceae</taxon>
        <taxon>Ornatilinea</taxon>
    </lineage>
</organism>
<dbReference type="EMBL" id="LGCL01000041">
    <property type="protein sequence ID" value="KPL71439.1"/>
    <property type="molecule type" value="Genomic_DNA"/>
</dbReference>
<dbReference type="RefSeq" id="WP_075064300.1">
    <property type="nucleotide sequence ID" value="NZ_LGCL01000041.1"/>
</dbReference>
<keyword evidence="1" id="KW-0145">Chemotaxis</keyword>
<protein>
    <submittedName>
        <fullName evidence="3">Uncharacterized protein</fullName>
    </submittedName>
</protein>
<dbReference type="Gene3D" id="3.40.1550.10">
    <property type="entry name" value="CheC-like"/>
    <property type="match status" value="1"/>
</dbReference>
<dbReference type="STRING" id="1134406.ADN00_17280"/>
<gene>
    <name evidence="3" type="ORF">ADN00_17280</name>
</gene>
<dbReference type="SUPFAM" id="SSF103039">
    <property type="entry name" value="CheC-like"/>
    <property type="match status" value="1"/>
</dbReference>
<reference evidence="3 4" key="1">
    <citation type="submission" date="2015-07" db="EMBL/GenBank/DDBJ databases">
        <title>Genome sequence of Ornatilinea apprima DSM 23815.</title>
        <authorList>
            <person name="Hemp J."/>
            <person name="Ward L.M."/>
            <person name="Pace L.A."/>
            <person name="Fischer W.W."/>
        </authorList>
    </citation>
    <scope>NUCLEOTIDE SEQUENCE [LARGE SCALE GENOMIC DNA]</scope>
    <source>
        <strain evidence="3 4">P3M-1</strain>
    </source>
</reference>
<dbReference type="PANTHER" id="PTHR43693:SF1">
    <property type="entry name" value="PROTEIN PHOSPHATASE CHEZ"/>
    <property type="match status" value="1"/>
</dbReference>
<comment type="caution">
    <text evidence="3">The sequence shown here is derived from an EMBL/GenBank/DDBJ whole genome shotgun (WGS) entry which is preliminary data.</text>
</comment>
<dbReference type="PANTHER" id="PTHR43693">
    <property type="entry name" value="PROTEIN PHOSPHATASE CHEZ"/>
    <property type="match status" value="1"/>
</dbReference>
<evidence type="ECO:0000256" key="1">
    <source>
        <dbReference type="ARBA" id="ARBA00022500"/>
    </source>
</evidence>
<dbReference type="InterPro" id="IPR028976">
    <property type="entry name" value="CheC-like_sf"/>
</dbReference>
<accession>A0A0P6X8D8</accession>
<sequence>MNLDELLNDNLLVAMQSIVTKGVEQAAEGFSGMLGQSLTVDSPKVKLVDVTEIPSMLGGPENEAVGIYLASEGTMCSQFMLILPYQKALELVDLLMEQPTGTTDKLGSIERSALAEVGNITSTMFLNAIASQTGISSRPTPPAVMVDMVGAILDIIVATTGGIAEKVLLLQTTFNCGDRALNAEFWVVPDPITLKPILEKASQENGK</sequence>
<name>A0A0P6X8D8_9CHLR</name>
<dbReference type="AlphaFoldDB" id="A0A0P6X8D8"/>
<dbReference type="Proteomes" id="UP000050417">
    <property type="component" value="Unassembled WGS sequence"/>
</dbReference>
<dbReference type="InterPro" id="IPR050992">
    <property type="entry name" value="CheZ_family_phosphatases"/>
</dbReference>
<dbReference type="GO" id="GO:0016787">
    <property type="term" value="F:hydrolase activity"/>
    <property type="evidence" value="ECO:0007669"/>
    <property type="project" value="UniProtKB-KW"/>
</dbReference>
<evidence type="ECO:0000313" key="4">
    <source>
        <dbReference type="Proteomes" id="UP000050417"/>
    </source>
</evidence>
<keyword evidence="2" id="KW-0378">Hydrolase</keyword>
<proteinExistence type="predicted"/>
<keyword evidence="4" id="KW-1185">Reference proteome</keyword>
<dbReference type="GO" id="GO:0006935">
    <property type="term" value="P:chemotaxis"/>
    <property type="evidence" value="ECO:0007669"/>
    <property type="project" value="UniProtKB-KW"/>
</dbReference>
<evidence type="ECO:0000256" key="2">
    <source>
        <dbReference type="ARBA" id="ARBA00022801"/>
    </source>
</evidence>
<dbReference type="CDD" id="cd17905">
    <property type="entry name" value="CheC-like"/>
    <property type="match status" value="1"/>
</dbReference>
<dbReference type="OrthoDB" id="9812187at2"/>
<evidence type="ECO:0000313" key="3">
    <source>
        <dbReference type="EMBL" id="KPL71439.1"/>
    </source>
</evidence>